<proteinExistence type="inferred from homology"/>
<dbReference type="SUPFAM" id="SSF51366">
    <property type="entry name" value="Ribulose-phoshate binding barrel"/>
    <property type="match status" value="1"/>
</dbReference>
<evidence type="ECO:0000256" key="10">
    <source>
        <dbReference type="HAMAP-Rule" id="MF_00135"/>
    </source>
</evidence>
<name>A0AAE6FTP4_9PROT</name>
<dbReference type="InterPro" id="IPR011060">
    <property type="entry name" value="RibuloseP-bd_barrel"/>
</dbReference>
<reference evidence="12 13" key="1">
    <citation type="journal article" date="2019" name="ISME J.">
        <title>Evolution in action: habitat transition from sediment to the pelagial leads to genome streamlining in Methylophilaceae.</title>
        <authorList>
            <person name="Salcher M."/>
            <person name="Schaefle D."/>
            <person name="Kaspar M."/>
            <person name="Neuenschwander S.M."/>
            <person name="Ghai R."/>
        </authorList>
    </citation>
    <scope>NUCLEOTIDE SEQUENCE [LARGE SCALE GENOMIC DNA]</scope>
    <source>
        <strain evidence="12 13">MMS-RI-1</strain>
    </source>
</reference>
<dbReference type="PANTHER" id="PTHR42894">
    <property type="entry name" value="N-(5'-PHOSPHORIBOSYL)ANTHRANILATE ISOMERASE"/>
    <property type="match status" value="1"/>
</dbReference>
<dbReference type="InterPro" id="IPR044643">
    <property type="entry name" value="TrpF_fam"/>
</dbReference>
<keyword evidence="9 10" id="KW-0413">Isomerase</keyword>
<evidence type="ECO:0000256" key="3">
    <source>
        <dbReference type="ARBA" id="ARBA00007571"/>
    </source>
</evidence>
<dbReference type="AlphaFoldDB" id="A0AAE6FTP4"/>
<keyword evidence="13" id="KW-1185">Reference proteome</keyword>
<evidence type="ECO:0000256" key="2">
    <source>
        <dbReference type="ARBA" id="ARBA00004664"/>
    </source>
</evidence>
<protein>
    <recommendedName>
        <fullName evidence="5 10">N-(5'-phosphoribosyl)anthranilate isomerase</fullName>
        <shortName evidence="10">PRAI</shortName>
        <ecNumber evidence="4 10">5.3.1.24</ecNumber>
    </recommendedName>
</protein>
<dbReference type="RefSeq" id="WP_139873463.1">
    <property type="nucleotide sequence ID" value="NZ_CP040985.1"/>
</dbReference>
<evidence type="ECO:0000259" key="11">
    <source>
        <dbReference type="Pfam" id="PF00697"/>
    </source>
</evidence>
<dbReference type="EC" id="5.3.1.24" evidence="4 10"/>
<dbReference type="Gene3D" id="3.20.20.70">
    <property type="entry name" value="Aldolase class I"/>
    <property type="match status" value="1"/>
</dbReference>
<evidence type="ECO:0000256" key="9">
    <source>
        <dbReference type="ARBA" id="ARBA00023235"/>
    </source>
</evidence>
<keyword evidence="6 10" id="KW-0028">Amino-acid biosynthesis</keyword>
<comment type="catalytic activity">
    <reaction evidence="1 10">
        <text>N-(5-phospho-beta-D-ribosyl)anthranilate = 1-(2-carboxyphenylamino)-1-deoxy-D-ribulose 5-phosphate</text>
        <dbReference type="Rhea" id="RHEA:21540"/>
        <dbReference type="ChEBI" id="CHEBI:18277"/>
        <dbReference type="ChEBI" id="CHEBI:58613"/>
        <dbReference type="EC" id="5.3.1.24"/>
    </reaction>
</comment>
<evidence type="ECO:0000313" key="13">
    <source>
        <dbReference type="Proteomes" id="UP000312102"/>
    </source>
</evidence>
<evidence type="ECO:0000313" key="12">
    <source>
        <dbReference type="EMBL" id="QDD13553.1"/>
    </source>
</evidence>
<gene>
    <name evidence="10" type="primary">trpF</name>
    <name evidence="12" type="ORF">FIT61_03715</name>
</gene>
<evidence type="ECO:0000256" key="8">
    <source>
        <dbReference type="ARBA" id="ARBA00023141"/>
    </source>
</evidence>
<evidence type="ECO:0000256" key="4">
    <source>
        <dbReference type="ARBA" id="ARBA00012572"/>
    </source>
</evidence>
<evidence type="ECO:0000256" key="6">
    <source>
        <dbReference type="ARBA" id="ARBA00022605"/>
    </source>
</evidence>
<evidence type="ECO:0000256" key="1">
    <source>
        <dbReference type="ARBA" id="ARBA00001164"/>
    </source>
</evidence>
<sequence>MRTRIKICGITRLEDAKAAIHAGCDALGFVFYKESPRYIALAAFKDFAKELPPFVTKVGLFVNADPAYIKEAIQSGLVNVLQFHGDETPDFCRQFKFPYIKAVAVSLSVDLLQYEKSFYDAEALLLDAPHEYLKGGTGQTFDWNLIPLSLSKPIVLAGGLTVDNVKEAIKKVKPYAVDVSGGVEESKGIKNSLKIQEFIKETQDAAV</sequence>
<dbReference type="CDD" id="cd00405">
    <property type="entry name" value="PRAI"/>
    <property type="match status" value="1"/>
</dbReference>
<dbReference type="GO" id="GO:0000162">
    <property type="term" value="P:L-tryptophan biosynthetic process"/>
    <property type="evidence" value="ECO:0007669"/>
    <property type="project" value="UniProtKB-UniRule"/>
</dbReference>
<dbReference type="NCBIfam" id="NF002298">
    <property type="entry name" value="PRK01222.1-4"/>
    <property type="match status" value="1"/>
</dbReference>
<evidence type="ECO:0000256" key="7">
    <source>
        <dbReference type="ARBA" id="ARBA00022822"/>
    </source>
</evidence>
<dbReference type="HAMAP" id="MF_00135">
    <property type="entry name" value="PRAI"/>
    <property type="match status" value="1"/>
</dbReference>
<dbReference type="Proteomes" id="UP000312102">
    <property type="component" value="Chromosome"/>
</dbReference>
<comment type="pathway">
    <text evidence="2 10">Amino-acid biosynthesis; L-tryptophan biosynthesis; L-tryptophan from chorismate: step 3/5.</text>
</comment>
<dbReference type="InterPro" id="IPR001240">
    <property type="entry name" value="PRAI_dom"/>
</dbReference>
<feature type="domain" description="N-(5'phosphoribosyl) anthranilate isomerase (PRAI)" evidence="11">
    <location>
        <begin position="5"/>
        <end position="200"/>
    </location>
</feature>
<dbReference type="FunFam" id="3.20.20.70:FF:000075">
    <property type="entry name" value="Tryptophan biosynthesis protein TRP1"/>
    <property type="match status" value="1"/>
</dbReference>
<organism evidence="12 13">
    <name type="scientific">Candidatus Methylopumilus rimovensis</name>
    <dbReference type="NCBI Taxonomy" id="2588535"/>
    <lineage>
        <taxon>Bacteria</taxon>
        <taxon>Pseudomonadati</taxon>
        <taxon>Pseudomonadota</taxon>
        <taxon>Betaproteobacteria</taxon>
        <taxon>Nitrosomonadales</taxon>
        <taxon>Methylophilaceae</taxon>
        <taxon>Candidatus Methylopumilus</taxon>
    </lineage>
</organism>
<dbReference type="GO" id="GO:0004640">
    <property type="term" value="F:phosphoribosylanthranilate isomerase activity"/>
    <property type="evidence" value="ECO:0007669"/>
    <property type="project" value="UniProtKB-UniRule"/>
</dbReference>
<dbReference type="KEGG" id="mrk:FIT61_03715"/>
<accession>A0AAE6FTP4</accession>
<dbReference type="EMBL" id="CP040986">
    <property type="protein sequence ID" value="QDD13553.1"/>
    <property type="molecule type" value="Genomic_DNA"/>
</dbReference>
<dbReference type="InterPro" id="IPR013785">
    <property type="entry name" value="Aldolase_TIM"/>
</dbReference>
<dbReference type="NCBIfam" id="NF002299">
    <property type="entry name" value="PRK01222.1-6"/>
    <property type="match status" value="1"/>
</dbReference>
<evidence type="ECO:0000256" key="5">
    <source>
        <dbReference type="ARBA" id="ARBA00022272"/>
    </source>
</evidence>
<comment type="similarity">
    <text evidence="3 10">Belongs to the TrpF family.</text>
</comment>
<keyword evidence="8 10" id="KW-0057">Aromatic amino acid biosynthesis</keyword>
<dbReference type="Pfam" id="PF00697">
    <property type="entry name" value="PRAI"/>
    <property type="match status" value="1"/>
</dbReference>
<dbReference type="PANTHER" id="PTHR42894:SF1">
    <property type="entry name" value="N-(5'-PHOSPHORIBOSYL)ANTHRANILATE ISOMERASE"/>
    <property type="match status" value="1"/>
</dbReference>
<keyword evidence="7 10" id="KW-0822">Tryptophan biosynthesis</keyword>